<dbReference type="NCBIfam" id="NF005679">
    <property type="entry name" value="PRK07475.1"/>
    <property type="match status" value="1"/>
</dbReference>
<dbReference type="GO" id="GO:0047661">
    <property type="term" value="F:amino-acid racemase activity"/>
    <property type="evidence" value="ECO:0007669"/>
    <property type="project" value="InterPro"/>
</dbReference>
<sequence length="237" mass="25846">MQPTRNDAGATLGILMLNSTFRRYLGDIGNARTWSFPVKYKIVEDANPSNVIGLRDTSLLEPFKRAADDLIAEGVDGITTTCGLLSIYQKDLAAHCRVPVATSSLLQVPMVERMLPHGKRVGILTYSAATLNGPYLDAVGVAQDTPVVGMAPDSNFVRWIRDGDNAVSYATLREEVVTTAQSLRRRHPEVGALVLECTNLAPFSADIVDRLGIPVYDTVTMVNAFHASLSPRRYPND</sequence>
<evidence type="ECO:0000313" key="1">
    <source>
        <dbReference type="EMBL" id="RDV01334.1"/>
    </source>
</evidence>
<dbReference type="Proteomes" id="UP000263993">
    <property type="component" value="Unassembled WGS sequence"/>
</dbReference>
<organism evidence="1 2">
    <name type="scientific">Undibacter mobilis</name>
    <dbReference type="NCBI Taxonomy" id="2292256"/>
    <lineage>
        <taxon>Bacteria</taxon>
        <taxon>Pseudomonadati</taxon>
        <taxon>Pseudomonadota</taxon>
        <taxon>Alphaproteobacteria</taxon>
        <taxon>Hyphomicrobiales</taxon>
        <taxon>Nitrobacteraceae</taxon>
        <taxon>Undibacter</taxon>
    </lineage>
</organism>
<evidence type="ECO:0000313" key="2">
    <source>
        <dbReference type="Proteomes" id="UP000263993"/>
    </source>
</evidence>
<gene>
    <name evidence="1" type="ORF">DXH78_19105</name>
</gene>
<keyword evidence="2" id="KW-1185">Reference proteome</keyword>
<proteinExistence type="predicted"/>
<name>A0A371B1F4_9BRAD</name>
<protein>
    <submittedName>
        <fullName evidence="1">Aspartate/glutamate racemase family protein</fullName>
    </submittedName>
</protein>
<comment type="caution">
    <text evidence="1">The sequence shown here is derived from an EMBL/GenBank/DDBJ whole genome shotgun (WGS) entry which is preliminary data.</text>
</comment>
<dbReference type="OrthoDB" id="5465390at2"/>
<reference evidence="2" key="1">
    <citation type="submission" date="2018-08" db="EMBL/GenBank/DDBJ databases">
        <authorList>
            <person name="Kim S.-J."/>
            <person name="Jung G.-Y."/>
        </authorList>
    </citation>
    <scope>NUCLEOTIDE SEQUENCE [LARGE SCALE GENOMIC DNA]</scope>
    <source>
        <strain evidence="2">GY_H</strain>
    </source>
</reference>
<dbReference type="EMBL" id="QRGO01000003">
    <property type="protein sequence ID" value="RDV01334.1"/>
    <property type="molecule type" value="Genomic_DNA"/>
</dbReference>
<dbReference type="RefSeq" id="WP_115518852.1">
    <property type="nucleotide sequence ID" value="NZ_QRGO01000003.1"/>
</dbReference>
<dbReference type="AlphaFoldDB" id="A0A371B1F4"/>
<accession>A0A371B1F4</accession>